<comment type="function">
    <text evidence="1">Exerts its effect at some terminal stage of cytochrome c oxidase synthesis, probably by being involved in the insertion of the copper B into subunit I.</text>
</comment>
<accession>A0A7J6TX28</accession>
<dbReference type="InterPro" id="IPR007533">
    <property type="entry name" value="Cyt_c_oxidase_assmbl_CtaG"/>
</dbReference>
<evidence type="ECO:0000256" key="2">
    <source>
        <dbReference type="ARBA" id="ARBA00004243"/>
    </source>
</evidence>
<evidence type="ECO:0000256" key="6">
    <source>
        <dbReference type="SAM" id="Phobius"/>
    </source>
</evidence>
<dbReference type="InterPro" id="IPR023471">
    <property type="entry name" value="CtaG/Cox11_dom_sf"/>
</dbReference>
<feature type="non-terminal residue" evidence="7">
    <location>
        <position position="1"/>
    </location>
</feature>
<evidence type="ECO:0000313" key="8">
    <source>
        <dbReference type="Proteomes" id="UP000553632"/>
    </source>
</evidence>
<dbReference type="Proteomes" id="UP000553632">
    <property type="component" value="Unassembled WGS sequence"/>
</dbReference>
<proteinExistence type="predicted"/>
<sequence>MRIISLPTFEDEDCDVVVTIFVVLLSSSVVSRETLLPVPLLLQPSEYWSLFCSIFSLLLDGAKPGVITLISRFGLLSAASGRRAYDHRFGALLEQGYYIVVVDGSRGAIGPCQERGLIDDIISNNFYCLYLFIASVEGVQLFRREEAFGNREVGVPYEFELGGVKIRHLGRAFATEASTAASRIHGSGRWRKHAPDGGSGSWLYGKVKKETDKRTRSVNTSFIWLSSGVFMFGMCFAAVPLYDMYCKSTGQGSTGGFATVGHKEYKPPPKEGEASKRIIKITFAGAVQSTLKWDFYPEQRSVYVTPGETALAFFRAKNRTNKPIIGMSTYHMLPLEAGLYFNKIQCFCFDEQLLGPHE</sequence>
<evidence type="ECO:0000256" key="1">
    <source>
        <dbReference type="ARBA" id="ARBA00004007"/>
    </source>
</evidence>
<dbReference type="SUPFAM" id="SSF110111">
    <property type="entry name" value="Ctag/Cox11"/>
    <property type="match status" value="1"/>
</dbReference>
<evidence type="ECO:0000256" key="5">
    <source>
        <dbReference type="ARBA" id="ARBA00023136"/>
    </source>
</evidence>
<dbReference type="PANTHER" id="PTHR21320:SF3">
    <property type="entry name" value="CYTOCHROME C OXIDASE ASSEMBLY PROTEIN COX11, MITOCHONDRIAL-RELATED"/>
    <property type="match status" value="1"/>
</dbReference>
<reference evidence="7 8" key="1">
    <citation type="submission" date="2020-04" db="EMBL/GenBank/DDBJ databases">
        <title>Perkinsus olseni comparative genomics.</title>
        <authorList>
            <person name="Bogema D.R."/>
        </authorList>
    </citation>
    <scope>NUCLEOTIDE SEQUENCE [LARGE SCALE GENOMIC DNA]</scope>
    <source>
        <strain evidence="7 8">ATCC PRA-207</strain>
    </source>
</reference>
<keyword evidence="4 6" id="KW-1133">Transmembrane helix</keyword>
<protein>
    <submittedName>
        <fullName evidence="7">Cytochrome c oxidase assembly protein cox11, mitochondrial</fullName>
    </submittedName>
</protein>
<feature type="transmembrane region" description="Helical" evidence="6">
    <location>
        <begin position="222"/>
        <end position="242"/>
    </location>
</feature>
<evidence type="ECO:0000256" key="4">
    <source>
        <dbReference type="ARBA" id="ARBA00022989"/>
    </source>
</evidence>
<keyword evidence="5 6" id="KW-0472">Membrane</keyword>
<comment type="caution">
    <text evidence="7">The sequence shown here is derived from an EMBL/GenBank/DDBJ whole genome shotgun (WGS) entry which is preliminary data.</text>
</comment>
<evidence type="ECO:0000256" key="3">
    <source>
        <dbReference type="ARBA" id="ARBA00022692"/>
    </source>
</evidence>
<dbReference type="GO" id="GO:0005743">
    <property type="term" value="C:mitochondrial inner membrane"/>
    <property type="evidence" value="ECO:0007669"/>
    <property type="project" value="UniProtKB-SubCell"/>
</dbReference>
<dbReference type="GO" id="GO:0005507">
    <property type="term" value="F:copper ion binding"/>
    <property type="evidence" value="ECO:0007669"/>
    <property type="project" value="InterPro"/>
</dbReference>
<organism evidence="7 8">
    <name type="scientific">Perkinsus olseni</name>
    <name type="common">Perkinsus atlanticus</name>
    <dbReference type="NCBI Taxonomy" id="32597"/>
    <lineage>
        <taxon>Eukaryota</taxon>
        <taxon>Sar</taxon>
        <taxon>Alveolata</taxon>
        <taxon>Perkinsozoa</taxon>
        <taxon>Perkinsea</taxon>
        <taxon>Perkinsida</taxon>
        <taxon>Perkinsidae</taxon>
        <taxon>Perkinsus</taxon>
    </lineage>
</organism>
<name>A0A7J6TX28_PEROL</name>
<dbReference type="Pfam" id="PF04442">
    <property type="entry name" value="CtaG_Cox11"/>
    <property type="match status" value="1"/>
</dbReference>
<dbReference type="EMBL" id="JABANO010008177">
    <property type="protein sequence ID" value="KAF4748956.1"/>
    <property type="molecule type" value="Genomic_DNA"/>
</dbReference>
<dbReference type="Gene3D" id="2.60.370.10">
    <property type="entry name" value="Ctag/Cox11"/>
    <property type="match status" value="1"/>
</dbReference>
<dbReference type="AlphaFoldDB" id="A0A7J6TX28"/>
<comment type="subcellular location">
    <subcellularLocation>
        <location evidence="2">Mitochondrion inner membrane</location>
        <topology evidence="2">Single-pass membrane protein</topology>
        <orientation evidence="2">Intermembrane side</orientation>
    </subcellularLocation>
</comment>
<keyword evidence="3 6" id="KW-0812">Transmembrane</keyword>
<dbReference type="PANTHER" id="PTHR21320">
    <property type="entry name" value="CYTOCHROME C OXIDASE ASSEMBLY PROTEIN COX11-RELATED"/>
    <property type="match status" value="1"/>
</dbReference>
<evidence type="ECO:0000313" key="7">
    <source>
        <dbReference type="EMBL" id="KAF4748956.1"/>
    </source>
</evidence>
<gene>
    <name evidence="7" type="primary">COX11_1</name>
    <name evidence="7" type="ORF">FOZ63_011873</name>
</gene>
<keyword evidence="8" id="KW-1185">Reference proteome</keyword>